<dbReference type="EMBL" id="BMSV01000009">
    <property type="protein sequence ID" value="GGQ21841.1"/>
    <property type="molecule type" value="Genomic_DNA"/>
</dbReference>
<accession>A0A918B369</accession>
<name>A0A918B369_9ACTN</name>
<dbReference type="AlphaFoldDB" id="A0A918B369"/>
<sequence>MAQGRGVRAEEGGQPVVRADHQALGVDDGHGELRGVERGVDVAQLRGGRGRGAGARRRLAARRGSAVTAAGRRPALTLRGRVECGAGLCDCRVSRSFWGSAHRSLPQGSCDVQMWSGEVSHGSVPIIEAAVGPFQRLLRPVDNGWDAHGTRPIVSARVWRRSVGV</sequence>
<protein>
    <submittedName>
        <fullName evidence="1">Uncharacterized protein</fullName>
    </submittedName>
</protein>
<proteinExistence type="predicted"/>
<reference evidence="1" key="1">
    <citation type="journal article" date="2014" name="Int. J. Syst. Evol. Microbiol.">
        <title>Complete genome sequence of Corynebacterium casei LMG S-19264T (=DSM 44701T), isolated from a smear-ripened cheese.</title>
        <authorList>
            <consortium name="US DOE Joint Genome Institute (JGI-PGF)"/>
            <person name="Walter F."/>
            <person name="Albersmeier A."/>
            <person name="Kalinowski J."/>
            <person name="Ruckert C."/>
        </authorList>
    </citation>
    <scope>NUCLEOTIDE SEQUENCE</scope>
    <source>
        <strain evidence="1">JCM 4335</strain>
    </source>
</reference>
<evidence type="ECO:0000313" key="1">
    <source>
        <dbReference type="EMBL" id="GGQ21841.1"/>
    </source>
</evidence>
<comment type="caution">
    <text evidence="1">The sequence shown here is derived from an EMBL/GenBank/DDBJ whole genome shotgun (WGS) entry which is preliminary data.</text>
</comment>
<gene>
    <name evidence="1" type="ORF">GCM10010249_45760</name>
</gene>
<reference evidence="1" key="2">
    <citation type="submission" date="2020-09" db="EMBL/GenBank/DDBJ databases">
        <authorList>
            <person name="Sun Q."/>
            <person name="Ohkuma M."/>
        </authorList>
    </citation>
    <scope>NUCLEOTIDE SEQUENCE</scope>
    <source>
        <strain evidence="1">JCM 4335</strain>
    </source>
</reference>
<dbReference type="Proteomes" id="UP000654123">
    <property type="component" value="Unassembled WGS sequence"/>
</dbReference>
<evidence type="ECO:0000313" key="2">
    <source>
        <dbReference type="Proteomes" id="UP000654123"/>
    </source>
</evidence>
<organism evidence="1 2">
    <name type="scientific">Streptomyces roseolilacinus</name>
    <dbReference type="NCBI Taxonomy" id="66904"/>
    <lineage>
        <taxon>Bacteria</taxon>
        <taxon>Bacillati</taxon>
        <taxon>Actinomycetota</taxon>
        <taxon>Actinomycetes</taxon>
        <taxon>Kitasatosporales</taxon>
        <taxon>Streptomycetaceae</taxon>
        <taxon>Streptomyces</taxon>
    </lineage>
</organism>
<keyword evidence="2" id="KW-1185">Reference proteome</keyword>